<dbReference type="Proteomes" id="UP001460270">
    <property type="component" value="Unassembled WGS sequence"/>
</dbReference>
<dbReference type="GO" id="GO:0046872">
    <property type="term" value="F:metal ion binding"/>
    <property type="evidence" value="ECO:0007669"/>
    <property type="project" value="UniProtKB-KW"/>
</dbReference>
<dbReference type="GO" id="GO:0005886">
    <property type="term" value="C:plasma membrane"/>
    <property type="evidence" value="ECO:0007669"/>
    <property type="project" value="TreeGrafter"/>
</dbReference>
<reference evidence="11" key="1">
    <citation type="submission" date="2024-04" db="EMBL/GenBank/DDBJ databases">
        <title>Salinicola lusitanus LLJ914,a marine bacterium isolated from the Okinawa Trough.</title>
        <authorList>
            <person name="Li J."/>
        </authorList>
    </citation>
    <scope>NUCLEOTIDE SEQUENCE [LARGE SCALE GENOMIC DNA]</scope>
</reference>
<organism evidence="10 11">
    <name type="scientific">Mugilogobius chulae</name>
    <name type="common">yellowstripe goby</name>
    <dbReference type="NCBI Taxonomy" id="88201"/>
    <lineage>
        <taxon>Eukaryota</taxon>
        <taxon>Metazoa</taxon>
        <taxon>Chordata</taxon>
        <taxon>Craniata</taxon>
        <taxon>Vertebrata</taxon>
        <taxon>Euteleostomi</taxon>
        <taxon>Actinopterygii</taxon>
        <taxon>Neopterygii</taxon>
        <taxon>Teleostei</taxon>
        <taxon>Neoteleostei</taxon>
        <taxon>Acanthomorphata</taxon>
        <taxon>Gobiaria</taxon>
        <taxon>Gobiiformes</taxon>
        <taxon>Gobioidei</taxon>
        <taxon>Gobiidae</taxon>
        <taxon>Gobionellinae</taxon>
        <taxon>Mugilogobius</taxon>
    </lineage>
</organism>
<feature type="compositionally biased region" description="Basic and acidic residues" evidence="8">
    <location>
        <begin position="35"/>
        <end position="55"/>
    </location>
</feature>
<comment type="similarity">
    <text evidence="2">Belongs to the 5'-nucleotidase family.</text>
</comment>
<dbReference type="PROSITE" id="PS00785">
    <property type="entry name" value="5_NUCLEOTIDASE_1"/>
    <property type="match status" value="1"/>
</dbReference>
<proteinExistence type="inferred from homology"/>
<evidence type="ECO:0000256" key="3">
    <source>
        <dbReference type="ARBA" id="ARBA00012643"/>
    </source>
</evidence>
<feature type="domain" description="5'-Nucleotidase C-terminal" evidence="9">
    <location>
        <begin position="631"/>
        <end position="805"/>
    </location>
</feature>
<dbReference type="PANTHER" id="PTHR11575">
    <property type="entry name" value="5'-NUCLEOTIDASE-RELATED"/>
    <property type="match status" value="1"/>
</dbReference>
<dbReference type="SUPFAM" id="SSF55816">
    <property type="entry name" value="5'-nucleotidase (syn. UDP-sugar hydrolase), C-terminal domain"/>
    <property type="match status" value="1"/>
</dbReference>
<evidence type="ECO:0000313" key="11">
    <source>
        <dbReference type="Proteomes" id="UP001460270"/>
    </source>
</evidence>
<keyword evidence="11" id="KW-1185">Reference proteome</keyword>
<evidence type="ECO:0000256" key="1">
    <source>
        <dbReference type="ARBA" id="ARBA00000815"/>
    </source>
</evidence>
<dbReference type="PRINTS" id="PR01607">
    <property type="entry name" value="APYRASEFAMLY"/>
</dbReference>
<dbReference type="EMBL" id="JBBPFD010000011">
    <property type="protein sequence ID" value="KAK7906621.1"/>
    <property type="molecule type" value="Genomic_DNA"/>
</dbReference>
<dbReference type="SUPFAM" id="SSF56300">
    <property type="entry name" value="Metallo-dependent phosphatases"/>
    <property type="match status" value="1"/>
</dbReference>
<evidence type="ECO:0000256" key="2">
    <source>
        <dbReference type="ARBA" id="ARBA00006654"/>
    </source>
</evidence>
<sequence length="959" mass="103136">MESAPDGAAAAQPSGGDGQCIPRARESAQSGDNEGQSRKGETKLAHGETLGEHSSGDLSPTAESLVLGRWRAWSWPVESLVLGCWRAWSWAGGEPGPGLVESLVLGWWRESLVLGWWRACPGLVESLVLGRWRAWSWAGGEPGPGLVEGEPGPGWWRAWSWAGGEPGPGPVESLVLGWWRESLVLGWWRAWSLGWWRAWSWAGGEPGPGGGNRSAVEKPGPGLVESLVRWAGWVGEPGPGLVESLVLGWWRSWSWAGGGLVLGWCRSWSWAGGEPGPGLVQVLVLAGGGRAWSWAGGGPGLVEGEPGPGLVEAVLEPERSQREVGVWVEELTEAGAVPWMLWCLFCPSLSMEVLRSSLSSLPGLQLLCLSLWLGPGAVGSGTVGSGLELLLLHTNDVHARVEETSVLSGACSRSRGAPVLRRRVPESRGGEAAPGGTQRGHGAPGAAAGRGGPVPGLGLVHVLQRSRGRALHEPAAVRRHGPHVSFEDELAALQTQVDKLQTLGVNKIIALGHSGFTVDKEIARSVRGVDVVIGGHTNTFLYTGAPPSVEVPAGPYPVWIRSVDGRQVPVVQAYAFGKYLGKLRVRFDSDGNVLEADGNPVLLDESVEPDPQVQAQVDSWKQNLKNFSSSVVGKTLVFLNGSNEECRWRECNLGNLICDAMVENALGFSEQLQWNHVSAAVFNGGGVRNSIDEETRNGSITVEDLLSVLPFGGTFDIVTLRGSTLRKAFEHSVHRYGQSSGEFLQVSGLQVTFDLSRPAYSRVRSLRILCTRCRVPSFDPVQDGSVYKVLMPSYLVSGGDGFSVIRDELVAHNSGDLDVSVVSSYISKRSLLHPSVEGRIRLLNSASSVSVCVWSVLLLPLVNQNDQKSLNVVEFRDVRFKGFWTVYPRVTNRKVLVLDGSGVCLTQTPAAIDVLDGGETAASDVLCRSHHPSAFRLRAVEFPYHTVMQPVNRLSMVHL</sequence>
<feature type="region of interest" description="Disordered" evidence="8">
    <location>
        <begin position="417"/>
        <end position="450"/>
    </location>
</feature>
<comment type="catalytic activity">
    <reaction evidence="1">
        <text>a ribonucleoside 5'-phosphate + H2O = a ribonucleoside + phosphate</text>
        <dbReference type="Rhea" id="RHEA:12484"/>
        <dbReference type="ChEBI" id="CHEBI:15377"/>
        <dbReference type="ChEBI" id="CHEBI:18254"/>
        <dbReference type="ChEBI" id="CHEBI:43474"/>
        <dbReference type="ChEBI" id="CHEBI:58043"/>
        <dbReference type="EC" id="3.1.3.5"/>
    </reaction>
</comment>
<evidence type="ECO:0000256" key="8">
    <source>
        <dbReference type="SAM" id="MobiDB-lite"/>
    </source>
</evidence>
<dbReference type="GO" id="GO:0008253">
    <property type="term" value="F:5'-nucleotidase activity"/>
    <property type="evidence" value="ECO:0007669"/>
    <property type="project" value="UniProtKB-EC"/>
</dbReference>
<feature type="compositionally biased region" description="Gly residues" evidence="8">
    <location>
        <begin position="437"/>
        <end position="450"/>
    </location>
</feature>
<dbReference type="PANTHER" id="PTHR11575:SF24">
    <property type="entry name" value="5'-NUCLEOTIDASE"/>
    <property type="match status" value="1"/>
</dbReference>
<dbReference type="InterPro" id="IPR029052">
    <property type="entry name" value="Metallo-depent_PP-like"/>
</dbReference>
<dbReference type="Gene3D" id="3.60.21.10">
    <property type="match status" value="1"/>
</dbReference>
<accession>A0AAW0P0J6</accession>
<evidence type="ECO:0000256" key="6">
    <source>
        <dbReference type="ARBA" id="ARBA00022801"/>
    </source>
</evidence>
<dbReference type="InterPro" id="IPR006146">
    <property type="entry name" value="5'-Nucleotdase_CS"/>
</dbReference>
<feature type="region of interest" description="Disordered" evidence="8">
    <location>
        <begin position="1"/>
        <end position="60"/>
    </location>
</feature>
<keyword evidence="4" id="KW-0479">Metal-binding</keyword>
<dbReference type="Pfam" id="PF02872">
    <property type="entry name" value="5_nucleotid_C"/>
    <property type="match status" value="1"/>
</dbReference>
<dbReference type="AlphaFoldDB" id="A0AAW0P0J6"/>
<evidence type="ECO:0000259" key="9">
    <source>
        <dbReference type="Pfam" id="PF02872"/>
    </source>
</evidence>
<evidence type="ECO:0000256" key="7">
    <source>
        <dbReference type="ARBA" id="ARBA00029793"/>
    </source>
</evidence>
<dbReference type="InterPro" id="IPR008334">
    <property type="entry name" value="5'-Nucleotdase_C"/>
</dbReference>
<protein>
    <recommendedName>
        <fullName evidence="3">5'-nucleotidase</fullName>
        <ecNumber evidence="3">3.1.3.5</ecNumber>
    </recommendedName>
    <alternativeName>
        <fullName evidence="7">Ecto-5'-nucleotidase</fullName>
    </alternativeName>
</protein>
<dbReference type="Gene3D" id="3.90.780.10">
    <property type="entry name" value="5'-Nucleotidase, C-terminal domain"/>
    <property type="match status" value="1"/>
</dbReference>
<keyword evidence="5" id="KW-0547">Nucleotide-binding</keyword>
<dbReference type="GO" id="GO:0000166">
    <property type="term" value="F:nucleotide binding"/>
    <property type="evidence" value="ECO:0007669"/>
    <property type="project" value="UniProtKB-KW"/>
</dbReference>
<evidence type="ECO:0000313" key="10">
    <source>
        <dbReference type="EMBL" id="KAK7906621.1"/>
    </source>
</evidence>
<dbReference type="InterPro" id="IPR006179">
    <property type="entry name" value="5_nucleotidase/apyrase"/>
</dbReference>
<dbReference type="EC" id="3.1.3.5" evidence="3"/>
<dbReference type="GO" id="GO:0006196">
    <property type="term" value="P:AMP catabolic process"/>
    <property type="evidence" value="ECO:0007669"/>
    <property type="project" value="TreeGrafter"/>
</dbReference>
<dbReference type="InterPro" id="IPR036907">
    <property type="entry name" value="5'-Nucleotdase_C_sf"/>
</dbReference>
<evidence type="ECO:0000256" key="5">
    <source>
        <dbReference type="ARBA" id="ARBA00022741"/>
    </source>
</evidence>
<dbReference type="FunFam" id="3.90.780.10:FF:000001">
    <property type="entry name" value="NT5E isoform 3"/>
    <property type="match status" value="1"/>
</dbReference>
<comment type="caution">
    <text evidence="10">The sequence shown here is derived from an EMBL/GenBank/DDBJ whole genome shotgun (WGS) entry which is preliminary data.</text>
</comment>
<evidence type="ECO:0000256" key="4">
    <source>
        <dbReference type="ARBA" id="ARBA00022723"/>
    </source>
</evidence>
<gene>
    <name evidence="10" type="ORF">WMY93_015233</name>
</gene>
<name>A0AAW0P0J6_9GOBI</name>
<keyword evidence="6" id="KW-0378">Hydrolase</keyword>